<proteinExistence type="predicted"/>
<dbReference type="Gene3D" id="1.10.640.10">
    <property type="entry name" value="Haem peroxidase domain superfamily, animal type"/>
    <property type="match status" value="1"/>
</dbReference>
<dbReference type="PROSITE" id="PS50292">
    <property type="entry name" value="PEROXIDASE_3"/>
    <property type="match status" value="1"/>
</dbReference>
<evidence type="ECO:0000256" key="2">
    <source>
        <dbReference type="ARBA" id="ARBA00022525"/>
    </source>
</evidence>
<dbReference type="GO" id="GO:0005576">
    <property type="term" value="C:extracellular region"/>
    <property type="evidence" value="ECO:0007669"/>
    <property type="project" value="UniProtKB-SubCell"/>
</dbReference>
<dbReference type="GO" id="GO:0020037">
    <property type="term" value="F:heme binding"/>
    <property type="evidence" value="ECO:0007669"/>
    <property type="project" value="InterPro"/>
</dbReference>
<name>A0A9D4D7A5_DREPO</name>
<protein>
    <submittedName>
        <fullName evidence="4">Uncharacterized protein</fullName>
    </submittedName>
</protein>
<dbReference type="InterPro" id="IPR019791">
    <property type="entry name" value="Haem_peroxidase_animal"/>
</dbReference>
<keyword evidence="5" id="KW-1185">Reference proteome</keyword>
<sequence length="106" mass="12066">MALVLGDIRVNEIPALTSYHNVFVLEHNRLANVLRQSFPDGEEAFQLTRKLLIGIMQKIVYDEFLPAFLSPTAMKKNELASSNRYKYDSQLDPTAANVFGIAFRYV</sequence>
<dbReference type="PANTHER" id="PTHR11475:SF4">
    <property type="entry name" value="CHORION PEROXIDASE"/>
    <property type="match status" value="1"/>
</dbReference>
<dbReference type="Proteomes" id="UP000828390">
    <property type="component" value="Unassembled WGS sequence"/>
</dbReference>
<evidence type="ECO:0000256" key="1">
    <source>
        <dbReference type="ARBA" id="ARBA00004613"/>
    </source>
</evidence>
<gene>
    <name evidence="4" type="ORF">DPMN_047182</name>
</gene>
<evidence type="ECO:0000256" key="3">
    <source>
        <dbReference type="ARBA" id="ARBA00023180"/>
    </source>
</evidence>
<dbReference type="PANTHER" id="PTHR11475">
    <property type="entry name" value="OXIDASE/PEROXIDASE"/>
    <property type="match status" value="1"/>
</dbReference>
<dbReference type="InterPro" id="IPR010255">
    <property type="entry name" value="Haem_peroxidase_sf"/>
</dbReference>
<reference evidence="4" key="1">
    <citation type="journal article" date="2019" name="bioRxiv">
        <title>The Genome of the Zebra Mussel, Dreissena polymorpha: A Resource for Invasive Species Research.</title>
        <authorList>
            <person name="McCartney M.A."/>
            <person name="Auch B."/>
            <person name="Kono T."/>
            <person name="Mallez S."/>
            <person name="Zhang Y."/>
            <person name="Obille A."/>
            <person name="Becker A."/>
            <person name="Abrahante J.E."/>
            <person name="Garbe J."/>
            <person name="Badalamenti J.P."/>
            <person name="Herman A."/>
            <person name="Mangelson H."/>
            <person name="Liachko I."/>
            <person name="Sullivan S."/>
            <person name="Sone E.D."/>
            <person name="Koren S."/>
            <person name="Silverstein K.A.T."/>
            <person name="Beckman K.B."/>
            <person name="Gohl D.M."/>
        </authorList>
    </citation>
    <scope>NUCLEOTIDE SEQUENCE</scope>
    <source>
        <strain evidence="4">Duluth1</strain>
        <tissue evidence="4">Whole animal</tissue>
    </source>
</reference>
<dbReference type="AlphaFoldDB" id="A0A9D4D7A5"/>
<comment type="caution">
    <text evidence="4">The sequence shown here is derived from an EMBL/GenBank/DDBJ whole genome shotgun (WGS) entry which is preliminary data.</text>
</comment>
<reference evidence="4" key="2">
    <citation type="submission" date="2020-11" db="EMBL/GenBank/DDBJ databases">
        <authorList>
            <person name="McCartney M.A."/>
            <person name="Auch B."/>
            <person name="Kono T."/>
            <person name="Mallez S."/>
            <person name="Becker A."/>
            <person name="Gohl D.M."/>
            <person name="Silverstein K.A.T."/>
            <person name="Koren S."/>
            <person name="Bechman K.B."/>
            <person name="Herman A."/>
            <person name="Abrahante J.E."/>
            <person name="Garbe J."/>
        </authorList>
    </citation>
    <scope>NUCLEOTIDE SEQUENCE</scope>
    <source>
        <strain evidence="4">Duluth1</strain>
        <tissue evidence="4">Whole animal</tissue>
    </source>
</reference>
<keyword evidence="2" id="KW-0964">Secreted</keyword>
<dbReference type="InterPro" id="IPR037120">
    <property type="entry name" value="Haem_peroxidase_sf_animal"/>
</dbReference>
<keyword evidence="3" id="KW-0325">Glycoprotein</keyword>
<dbReference type="Pfam" id="PF03098">
    <property type="entry name" value="An_peroxidase"/>
    <property type="match status" value="1"/>
</dbReference>
<dbReference type="GO" id="GO:0006979">
    <property type="term" value="P:response to oxidative stress"/>
    <property type="evidence" value="ECO:0007669"/>
    <property type="project" value="InterPro"/>
</dbReference>
<comment type="subcellular location">
    <subcellularLocation>
        <location evidence="1">Secreted</location>
    </subcellularLocation>
</comment>
<evidence type="ECO:0000313" key="4">
    <source>
        <dbReference type="EMBL" id="KAH3740476.1"/>
    </source>
</evidence>
<evidence type="ECO:0000313" key="5">
    <source>
        <dbReference type="Proteomes" id="UP000828390"/>
    </source>
</evidence>
<organism evidence="4 5">
    <name type="scientific">Dreissena polymorpha</name>
    <name type="common">Zebra mussel</name>
    <name type="synonym">Mytilus polymorpha</name>
    <dbReference type="NCBI Taxonomy" id="45954"/>
    <lineage>
        <taxon>Eukaryota</taxon>
        <taxon>Metazoa</taxon>
        <taxon>Spiralia</taxon>
        <taxon>Lophotrochozoa</taxon>
        <taxon>Mollusca</taxon>
        <taxon>Bivalvia</taxon>
        <taxon>Autobranchia</taxon>
        <taxon>Heteroconchia</taxon>
        <taxon>Euheterodonta</taxon>
        <taxon>Imparidentia</taxon>
        <taxon>Neoheterodontei</taxon>
        <taxon>Myida</taxon>
        <taxon>Dreissenoidea</taxon>
        <taxon>Dreissenidae</taxon>
        <taxon>Dreissena</taxon>
    </lineage>
</organism>
<dbReference type="SUPFAM" id="SSF48113">
    <property type="entry name" value="Heme-dependent peroxidases"/>
    <property type="match status" value="1"/>
</dbReference>
<accession>A0A9D4D7A5</accession>
<dbReference type="PRINTS" id="PR00457">
    <property type="entry name" value="ANPEROXIDASE"/>
</dbReference>
<dbReference type="EMBL" id="JAIWYP010000011">
    <property type="protein sequence ID" value="KAH3740476.1"/>
    <property type="molecule type" value="Genomic_DNA"/>
</dbReference>
<dbReference type="GO" id="GO:0004601">
    <property type="term" value="F:peroxidase activity"/>
    <property type="evidence" value="ECO:0007669"/>
    <property type="project" value="InterPro"/>
</dbReference>